<dbReference type="Proteomes" id="UP000574690">
    <property type="component" value="Unassembled WGS sequence"/>
</dbReference>
<dbReference type="AlphaFoldDB" id="A0A850C400"/>
<comment type="caution">
    <text evidence="3">The sequence shown here is derived from an EMBL/GenBank/DDBJ whole genome shotgun (WGS) entry which is preliminary data.</text>
</comment>
<protein>
    <submittedName>
        <fullName evidence="3">Aldo/keto reductase</fullName>
    </submittedName>
</protein>
<evidence type="ECO:0000313" key="3">
    <source>
        <dbReference type="EMBL" id="NUQ88729.1"/>
    </source>
</evidence>
<accession>A0A850C400</accession>
<dbReference type="PANTHER" id="PTHR43364">
    <property type="entry name" value="NADH-SPECIFIC METHYLGLYOXAL REDUCTASE-RELATED"/>
    <property type="match status" value="1"/>
</dbReference>
<dbReference type="Gene3D" id="3.20.20.100">
    <property type="entry name" value="NADP-dependent oxidoreductase domain"/>
    <property type="match status" value="1"/>
</dbReference>
<dbReference type="PRINTS" id="PR00069">
    <property type="entry name" value="ALDKETRDTASE"/>
</dbReference>
<dbReference type="InterPro" id="IPR023210">
    <property type="entry name" value="NADP_OxRdtase_dom"/>
</dbReference>
<reference evidence="3 4" key="1">
    <citation type="submission" date="2020-05" db="EMBL/GenBank/DDBJ databases">
        <title>DNA-SIP metagenomic assembled genomes.</title>
        <authorList>
            <person name="Yu J."/>
        </authorList>
    </citation>
    <scope>NUCLEOTIDE SEQUENCE [LARGE SCALE GENOMIC DNA]</scope>
    <source>
        <strain evidence="3">Bin5.27</strain>
    </source>
</reference>
<dbReference type="InterPro" id="IPR050523">
    <property type="entry name" value="AKR_Detox_Biosynth"/>
</dbReference>
<dbReference type="EMBL" id="JABFXE010000409">
    <property type="protein sequence ID" value="NUQ88729.1"/>
    <property type="molecule type" value="Genomic_DNA"/>
</dbReference>
<organism evidence="3 4">
    <name type="scientific">Glycomyces artemisiae</name>
    <dbReference type="NCBI Taxonomy" id="1076443"/>
    <lineage>
        <taxon>Bacteria</taxon>
        <taxon>Bacillati</taxon>
        <taxon>Actinomycetota</taxon>
        <taxon>Actinomycetes</taxon>
        <taxon>Glycomycetales</taxon>
        <taxon>Glycomycetaceae</taxon>
        <taxon>Glycomyces</taxon>
    </lineage>
</organism>
<feature type="domain" description="NADP-dependent oxidoreductase" evidence="2">
    <location>
        <begin position="7"/>
        <end position="300"/>
    </location>
</feature>
<dbReference type="GO" id="GO:0016491">
    <property type="term" value="F:oxidoreductase activity"/>
    <property type="evidence" value="ECO:0007669"/>
    <property type="project" value="UniProtKB-KW"/>
</dbReference>
<keyword evidence="1" id="KW-0560">Oxidoreductase</keyword>
<proteinExistence type="predicted"/>
<dbReference type="GO" id="GO:0005829">
    <property type="term" value="C:cytosol"/>
    <property type="evidence" value="ECO:0007669"/>
    <property type="project" value="TreeGrafter"/>
</dbReference>
<evidence type="ECO:0000259" key="2">
    <source>
        <dbReference type="Pfam" id="PF00248"/>
    </source>
</evidence>
<evidence type="ECO:0000256" key="1">
    <source>
        <dbReference type="ARBA" id="ARBA00023002"/>
    </source>
</evidence>
<dbReference type="Pfam" id="PF00248">
    <property type="entry name" value="Aldo_ket_red"/>
    <property type="match status" value="1"/>
</dbReference>
<gene>
    <name evidence="3" type="ORF">HOQ43_09740</name>
</gene>
<name>A0A850C400_9ACTN</name>
<dbReference type="PANTHER" id="PTHR43364:SF4">
    <property type="entry name" value="NAD(P)-LINKED OXIDOREDUCTASE SUPERFAMILY PROTEIN"/>
    <property type="match status" value="1"/>
</dbReference>
<dbReference type="InterPro" id="IPR020471">
    <property type="entry name" value="AKR"/>
</dbReference>
<dbReference type="InterPro" id="IPR036812">
    <property type="entry name" value="NAD(P)_OxRdtase_dom_sf"/>
</dbReference>
<dbReference type="SUPFAM" id="SSF51430">
    <property type="entry name" value="NAD(P)-linked oxidoreductase"/>
    <property type="match status" value="1"/>
</dbReference>
<sequence>MTYGTAVLGSMTFGDTMDEAAAAETLALAADAGVRMVDTANAYAGGETERLLGRLLTGDRFLIATKAGMPHPDAGDRPPLSPAALRDSLHGSLKRLGRDRVDLFYLHQPDRDTPIEATLAAIGDLLAEGLIGAYGVSNYAAWQIAQIQATADRLGIAQPVVAQQLYNLVARGLDTEYAEFAQATGLSTMVYNPLGGGLLTGRHRFAERPAEGRFGSSRLAAMYTDRYWNEQLFTAIDALARIAADAGVPLVELSLRWLLSRPVADSILIGGSAPHQIAANLAALAKGPLPADAVAACDEVGRALRGPMPAYNR</sequence>
<evidence type="ECO:0000313" key="4">
    <source>
        <dbReference type="Proteomes" id="UP000574690"/>
    </source>
</evidence>